<dbReference type="InterPro" id="IPR013106">
    <property type="entry name" value="Ig_V-set"/>
</dbReference>
<dbReference type="Proteomes" id="UP000261340">
    <property type="component" value="Unplaced"/>
</dbReference>
<evidence type="ECO:0000256" key="6">
    <source>
        <dbReference type="ARBA" id="ARBA00023136"/>
    </source>
</evidence>
<dbReference type="InterPro" id="IPR013783">
    <property type="entry name" value="Ig-like_fold"/>
</dbReference>
<dbReference type="GO" id="GO:0042130">
    <property type="term" value="P:negative regulation of T cell proliferation"/>
    <property type="evidence" value="ECO:0007669"/>
    <property type="project" value="TreeGrafter"/>
</dbReference>
<evidence type="ECO:0000256" key="2">
    <source>
        <dbReference type="ARBA" id="ARBA00022475"/>
    </source>
</evidence>
<dbReference type="PANTHER" id="PTHR25466:SF14">
    <property type="entry name" value="BUTYROPHILIN SUBFAMILY 2 MEMBER A2-LIKE-RELATED"/>
    <property type="match status" value="1"/>
</dbReference>
<dbReference type="SUPFAM" id="SSF48726">
    <property type="entry name" value="Immunoglobulin"/>
    <property type="match status" value="1"/>
</dbReference>
<sequence length="147" mass="16734">MAVITLTDTCLSVCLSVLSALEVEFVEVTQGQESVQLPFHTADLPQDVSVEWRLKDMKVHVYKVGENQPDQQEEDYRGRTEMNEKPLRTGDLSLRLKHLQLTDSGVYTCTVYNKDGHMLLQKSVTLSIRGECNRCLHIICVQHVRTC</sequence>
<evidence type="ECO:0000256" key="11">
    <source>
        <dbReference type="SAM" id="SignalP"/>
    </source>
</evidence>
<keyword evidence="14" id="KW-1185">Reference proteome</keyword>
<name>A0A3Q0SGZ6_AMPCI</name>
<evidence type="ECO:0000256" key="10">
    <source>
        <dbReference type="ARBA" id="ARBA00023319"/>
    </source>
</evidence>
<reference evidence="13" key="2">
    <citation type="submission" date="2025-09" db="UniProtKB">
        <authorList>
            <consortium name="Ensembl"/>
        </authorList>
    </citation>
    <scope>IDENTIFICATION</scope>
</reference>
<dbReference type="SMART" id="SM00409">
    <property type="entry name" value="IG"/>
    <property type="match status" value="1"/>
</dbReference>
<keyword evidence="6" id="KW-0472">Membrane</keyword>
<feature type="signal peptide" evidence="11">
    <location>
        <begin position="1"/>
        <end position="20"/>
    </location>
</feature>
<feature type="chain" id="PRO_5018681976" description="Ig-like domain-containing protein" evidence="11">
    <location>
        <begin position="21"/>
        <end position="147"/>
    </location>
</feature>
<evidence type="ECO:0000256" key="1">
    <source>
        <dbReference type="ARBA" id="ARBA00004251"/>
    </source>
</evidence>
<keyword evidence="5" id="KW-1133">Transmembrane helix</keyword>
<dbReference type="PROSITE" id="PS50835">
    <property type="entry name" value="IG_LIKE"/>
    <property type="match status" value="1"/>
</dbReference>
<dbReference type="GO" id="GO:0007166">
    <property type="term" value="P:cell surface receptor signaling pathway"/>
    <property type="evidence" value="ECO:0007669"/>
    <property type="project" value="TreeGrafter"/>
</dbReference>
<keyword evidence="7" id="KW-1015">Disulfide bond</keyword>
<organism evidence="13 14">
    <name type="scientific">Amphilophus citrinellus</name>
    <name type="common">Midas cichlid</name>
    <name type="synonym">Cichlasoma citrinellum</name>
    <dbReference type="NCBI Taxonomy" id="61819"/>
    <lineage>
        <taxon>Eukaryota</taxon>
        <taxon>Metazoa</taxon>
        <taxon>Chordata</taxon>
        <taxon>Craniata</taxon>
        <taxon>Vertebrata</taxon>
        <taxon>Euteleostomi</taxon>
        <taxon>Actinopterygii</taxon>
        <taxon>Neopterygii</taxon>
        <taxon>Teleostei</taxon>
        <taxon>Neoteleostei</taxon>
        <taxon>Acanthomorphata</taxon>
        <taxon>Ovalentaria</taxon>
        <taxon>Cichlomorphae</taxon>
        <taxon>Cichliformes</taxon>
        <taxon>Cichlidae</taxon>
        <taxon>New World cichlids</taxon>
        <taxon>Cichlasomatinae</taxon>
        <taxon>Heroini</taxon>
        <taxon>Amphilophus</taxon>
    </lineage>
</organism>
<evidence type="ECO:0000256" key="7">
    <source>
        <dbReference type="ARBA" id="ARBA00023157"/>
    </source>
</evidence>
<dbReference type="InterPro" id="IPR051713">
    <property type="entry name" value="T-cell_Activation_Regulation"/>
</dbReference>
<dbReference type="InterPro" id="IPR007110">
    <property type="entry name" value="Ig-like_dom"/>
</dbReference>
<evidence type="ECO:0000259" key="12">
    <source>
        <dbReference type="PROSITE" id="PS50835"/>
    </source>
</evidence>
<dbReference type="GO" id="GO:0031295">
    <property type="term" value="P:T cell costimulation"/>
    <property type="evidence" value="ECO:0007669"/>
    <property type="project" value="TreeGrafter"/>
</dbReference>
<comment type="subcellular location">
    <subcellularLocation>
        <location evidence="1">Cell membrane</location>
        <topology evidence="1">Single-pass type I membrane protein</topology>
    </subcellularLocation>
</comment>
<keyword evidence="4 11" id="KW-0732">Signal</keyword>
<dbReference type="GO" id="GO:0071222">
    <property type="term" value="P:cellular response to lipopolysaccharide"/>
    <property type="evidence" value="ECO:0007669"/>
    <property type="project" value="TreeGrafter"/>
</dbReference>
<proteinExistence type="predicted"/>
<dbReference type="InterPro" id="IPR036179">
    <property type="entry name" value="Ig-like_dom_sf"/>
</dbReference>
<keyword evidence="10" id="KW-0393">Immunoglobulin domain</keyword>
<keyword evidence="3" id="KW-0812">Transmembrane</keyword>
<protein>
    <recommendedName>
        <fullName evidence="12">Ig-like domain-containing protein</fullName>
    </recommendedName>
</protein>
<dbReference type="PANTHER" id="PTHR25466">
    <property type="entry name" value="T-LYMPHOCYTE ACTIVATION ANTIGEN"/>
    <property type="match status" value="1"/>
</dbReference>
<keyword evidence="2" id="KW-1003">Cell membrane</keyword>
<evidence type="ECO:0000313" key="13">
    <source>
        <dbReference type="Ensembl" id="ENSACIP00000024174.1"/>
    </source>
</evidence>
<dbReference type="Gene3D" id="2.60.40.10">
    <property type="entry name" value="Immunoglobulins"/>
    <property type="match status" value="1"/>
</dbReference>
<dbReference type="GeneTree" id="ENSGT00940000168410"/>
<dbReference type="InterPro" id="IPR003599">
    <property type="entry name" value="Ig_sub"/>
</dbReference>
<dbReference type="GO" id="GO:0006955">
    <property type="term" value="P:immune response"/>
    <property type="evidence" value="ECO:0007669"/>
    <property type="project" value="TreeGrafter"/>
</dbReference>
<dbReference type="GO" id="GO:0009897">
    <property type="term" value="C:external side of plasma membrane"/>
    <property type="evidence" value="ECO:0007669"/>
    <property type="project" value="TreeGrafter"/>
</dbReference>
<accession>A0A3Q0SGZ6</accession>
<keyword evidence="9" id="KW-0325">Glycoprotein</keyword>
<evidence type="ECO:0000256" key="3">
    <source>
        <dbReference type="ARBA" id="ARBA00022692"/>
    </source>
</evidence>
<evidence type="ECO:0000256" key="8">
    <source>
        <dbReference type="ARBA" id="ARBA00023170"/>
    </source>
</evidence>
<dbReference type="Pfam" id="PF07686">
    <property type="entry name" value="V-set"/>
    <property type="match status" value="1"/>
</dbReference>
<evidence type="ECO:0000256" key="9">
    <source>
        <dbReference type="ARBA" id="ARBA00023180"/>
    </source>
</evidence>
<keyword evidence="8" id="KW-0675">Receptor</keyword>
<evidence type="ECO:0000256" key="4">
    <source>
        <dbReference type="ARBA" id="ARBA00022729"/>
    </source>
</evidence>
<evidence type="ECO:0000256" key="5">
    <source>
        <dbReference type="ARBA" id="ARBA00022989"/>
    </source>
</evidence>
<evidence type="ECO:0000313" key="14">
    <source>
        <dbReference type="Proteomes" id="UP000261340"/>
    </source>
</evidence>
<dbReference type="OMA" id="CLHIICV"/>
<feature type="domain" description="Ig-like" evidence="12">
    <location>
        <begin position="16"/>
        <end position="125"/>
    </location>
</feature>
<dbReference type="Ensembl" id="ENSACIT00000024811.1">
    <property type="protein sequence ID" value="ENSACIP00000024174.1"/>
    <property type="gene ID" value="ENSACIG00000018774.1"/>
</dbReference>
<dbReference type="GO" id="GO:0042102">
    <property type="term" value="P:positive regulation of T cell proliferation"/>
    <property type="evidence" value="ECO:0007669"/>
    <property type="project" value="TreeGrafter"/>
</dbReference>
<reference evidence="13" key="1">
    <citation type="submission" date="2025-08" db="UniProtKB">
        <authorList>
            <consortium name="Ensembl"/>
        </authorList>
    </citation>
    <scope>IDENTIFICATION</scope>
</reference>
<dbReference type="AlphaFoldDB" id="A0A3Q0SGZ6"/>